<name>A0ABP6RBG0_9MICC</name>
<comment type="subcellular location">
    <subcellularLocation>
        <location evidence="1">Membrane</location>
        <topology evidence="1">Multi-pass membrane protein</topology>
    </subcellularLocation>
</comment>
<keyword evidence="4 5" id="KW-0472">Membrane</keyword>
<dbReference type="RefSeq" id="WP_344718931.1">
    <property type="nucleotide sequence ID" value="NZ_BAAAYG010000003.1"/>
</dbReference>
<dbReference type="PANTHER" id="PTHR43019">
    <property type="entry name" value="SERINE ENDOPROTEASE DEGS"/>
    <property type="match status" value="1"/>
</dbReference>
<keyword evidence="6" id="KW-0645">Protease</keyword>
<keyword evidence="6" id="KW-0378">Hydrolase</keyword>
<dbReference type="InterPro" id="IPR047680">
    <property type="entry name" value="MarP-like"/>
</dbReference>
<dbReference type="Proteomes" id="UP001501736">
    <property type="component" value="Unassembled WGS sequence"/>
</dbReference>
<dbReference type="Pfam" id="PF13365">
    <property type="entry name" value="Trypsin_2"/>
    <property type="match status" value="1"/>
</dbReference>
<dbReference type="PANTHER" id="PTHR43019:SF23">
    <property type="entry name" value="PROTEASE DO-LIKE 5, CHLOROPLASTIC"/>
    <property type="match status" value="1"/>
</dbReference>
<keyword evidence="7" id="KW-1185">Reference proteome</keyword>
<dbReference type="InterPro" id="IPR001940">
    <property type="entry name" value="Peptidase_S1C"/>
</dbReference>
<feature type="transmembrane region" description="Helical" evidence="5">
    <location>
        <begin position="58"/>
        <end position="78"/>
    </location>
</feature>
<accession>A0ABP6RBG0</accession>
<reference evidence="7" key="1">
    <citation type="journal article" date="2019" name="Int. J. Syst. Evol. Microbiol.">
        <title>The Global Catalogue of Microorganisms (GCM) 10K type strain sequencing project: providing services to taxonomists for standard genome sequencing and annotation.</title>
        <authorList>
            <consortium name="The Broad Institute Genomics Platform"/>
            <consortium name="The Broad Institute Genome Sequencing Center for Infectious Disease"/>
            <person name="Wu L."/>
            <person name="Ma J."/>
        </authorList>
    </citation>
    <scope>NUCLEOTIDE SEQUENCE [LARGE SCALE GENOMIC DNA]</scope>
    <source>
        <strain evidence="7">JCM 11483</strain>
    </source>
</reference>
<organism evidence="6 7">
    <name type="scientific">Nesterenkonia halobia</name>
    <dbReference type="NCBI Taxonomy" id="37922"/>
    <lineage>
        <taxon>Bacteria</taxon>
        <taxon>Bacillati</taxon>
        <taxon>Actinomycetota</taxon>
        <taxon>Actinomycetes</taxon>
        <taxon>Micrococcales</taxon>
        <taxon>Micrococcaceae</taxon>
        <taxon>Nesterenkonia</taxon>
    </lineage>
</organism>
<comment type="caution">
    <text evidence="6">The sequence shown here is derived from an EMBL/GenBank/DDBJ whole genome shotgun (WGS) entry which is preliminary data.</text>
</comment>
<evidence type="ECO:0000256" key="2">
    <source>
        <dbReference type="ARBA" id="ARBA00022692"/>
    </source>
</evidence>
<evidence type="ECO:0000256" key="3">
    <source>
        <dbReference type="ARBA" id="ARBA00022989"/>
    </source>
</evidence>
<evidence type="ECO:0000313" key="7">
    <source>
        <dbReference type="Proteomes" id="UP001501736"/>
    </source>
</evidence>
<dbReference type="GO" id="GO:0006508">
    <property type="term" value="P:proteolysis"/>
    <property type="evidence" value="ECO:0007669"/>
    <property type="project" value="UniProtKB-KW"/>
</dbReference>
<dbReference type="NCBIfam" id="NF033740">
    <property type="entry name" value="MarP_fam_protase"/>
    <property type="match status" value="1"/>
</dbReference>
<keyword evidence="3 5" id="KW-1133">Transmembrane helix</keyword>
<dbReference type="InterPro" id="IPR003825">
    <property type="entry name" value="Colicin-V_CvpA"/>
</dbReference>
<keyword evidence="2 5" id="KW-0812">Transmembrane</keyword>
<evidence type="ECO:0000256" key="5">
    <source>
        <dbReference type="SAM" id="Phobius"/>
    </source>
</evidence>
<dbReference type="InterPro" id="IPR043504">
    <property type="entry name" value="Peptidase_S1_PA_chymotrypsin"/>
</dbReference>
<evidence type="ECO:0000256" key="4">
    <source>
        <dbReference type="ARBA" id="ARBA00023136"/>
    </source>
</evidence>
<sequence>MGPLLLDLILALVLLSVFVSGLRKGIWITIGGLAGFLVGATAAFFAIPIVSGWVSDPIWRVVAVLGAALVLVVAGHALGTTAGAELQRLTRSSTVRTLGALIGGVLNLAVAGLVIAALSFSVGAMGFPQVNQHMRQSHVLQAVDVAVPDAAEMWFAQVRTLVLESEIPQIAQPLVPQRDEAPDAVELSDGAEEAAGSVARVVGVAEQCGQSQSGSGFVVSPTRVVTNAHVVAGVGSPSVELPDGQVVTGRVVHFDPRQDLAVLAVDELQAEPLEFDDPMEVGESGYIMGYPAGGPFQSGSAVVQARDVSAIEGIYGGPSSSLEVYQLNAEVRQGNSGGPLLDGDGDVVGVVFARALEGDAVGFALTARQAGEVLTEPGQYTETVSTGQCVED</sequence>
<dbReference type="PRINTS" id="PR00834">
    <property type="entry name" value="PROTEASES2C"/>
</dbReference>
<feature type="transmembrane region" description="Helical" evidence="5">
    <location>
        <begin position="31"/>
        <end position="51"/>
    </location>
</feature>
<evidence type="ECO:0000313" key="6">
    <source>
        <dbReference type="EMBL" id="GAA3282887.1"/>
    </source>
</evidence>
<dbReference type="EMBL" id="BAAAYG010000003">
    <property type="protein sequence ID" value="GAA3282887.1"/>
    <property type="molecule type" value="Genomic_DNA"/>
</dbReference>
<dbReference type="SUPFAM" id="SSF50494">
    <property type="entry name" value="Trypsin-like serine proteases"/>
    <property type="match status" value="1"/>
</dbReference>
<dbReference type="Pfam" id="PF02674">
    <property type="entry name" value="Colicin_V"/>
    <property type="match status" value="1"/>
</dbReference>
<feature type="transmembrane region" description="Helical" evidence="5">
    <location>
        <begin position="98"/>
        <end position="127"/>
    </location>
</feature>
<protein>
    <submittedName>
        <fullName evidence="6">MarP family serine protease</fullName>
    </submittedName>
</protein>
<gene>
    <name evidence="6" type="ORF">GCM10020260_10710</name>
</gene>
<dbReference type="InterPro" id="IPR009003">
    <property type="entry name" value="Peptidase_S1_PA"/>
</dbReference>
<dbReference type="Gene3D" id="2.40.10.10">
    <property type="entry name" value="Trypsin-like serine proteases"/>
    <property type="match status" value="2"/>
</dbReference>
<dbReference type="GO" id="GO:0008233">
    <property type="term" value="F:peptidase activity"/>
    <property type="evidence" value="ECO:0007669"/>
    <property type="project" value="UniProtKB-KW"/>
</dbReference>
<evidence type="ECO:0000256" key="1">
    <source>
        <dbReference type="ARBA" id="ARBA00004141"/>
    </source>
</evidence>
<proteinExistence type="predicted"/>